<evidence type="ECO:0000256" key="4">
    <source>
        <dbReference type="ARBA" id="ARBA00022475"/>
    </source>
</evidence>
<evidence type="ECO:0000256" key="1">
    <source>
        <dbReference type="ARBA" id="ARBA00004429"/>
    </source>
</evidence>
<dbReference type="GO" id="GO:0005886">
    <property type="term" value="C:plasma membrane"/>
    <property type="evidence" value="ECO:0007669"/>
    <property type="project" value="UniProtKB-SubCell"/>
</dbReference>
<feature type="domain" description="Type II secretion system protein GspF" evidence="11">
    <location>
        <begin position="51"/>
        <end position="174"/>
    </location>
</feature>
<feature type="transmembrane region" description="Helical" evidence="10">
    <location>
        <begin position="200"/>
        <end position="221"/>
    </location>
</feature>
<gene>
    <name evidence="12" type="ORF">EU91_0671</name>
</gene>
<dbReference type="PANTHER" id="PTHR30012">
    <property type="entry name" value="GENERAL SECRETION PATHWAY PROTEIN"/>
    <property type="match status" value="1"/>
</dbReference>
<comment type="subcellular location">
    <subcellularLocation>
        <location evidence="1">Cell inner membrane</location>
        <topology evidence="1">Multi-pass membrane protein</topology>
    </subcellularLocation>
    <subcellularLocation>
        <location evidence="9">Cell membrane</location>
        <topology evidence="9">Multi-pass membrane protein</topology>
    </subcellularLocation>
</comment>
<dbReference type="InterPro" id="IPR042094">
    <property type="entry name" value="T2SS_GspF_sf"/>
</dbReference>
<keyword evidence="6 9" id="KW-0812">Transmembrane</keyword>
<proteinExistence type="inferred from homology"/>
<name>A0A0A1ZHH0_PROMR</name>
<dbReference type="InterPro" id="IPR001992">
    <property type="entry name" value="T2SS_GspF/T4SS_PilC_CS"/>
</dbReference>
<keyword evidence="8 10" id="KW-0472">Membrane</keyword>
<dbReference type="InterPro" id="IPR018076">
    <property type="entry name" value="T2SS_GspF_dom"/>
</dbReference>
<feature type="domain" description="Type II secretion system protein GspF" evidence="11">
    <location>
        <begin position="257"/>
        <end position="378"/>
    </location>
</feature>
<evidence type="ECO:0000256" key="9">
    <source>
        <dbReference type="RuleBase" id="RU003923"/>
    </source>
</evidence>
<dbReference type="Gene3D" id="1.20.81.30">
    <property type="entry name" value="Type II secretion system (T2SS), domain F"/>
    <property type="match status" value="2"/>
</dbReference>
<dbReference type="Pfam" id="PF00482">
    <property type="entry name" value="T2SSF"/>
    <property type="match status" value="2"/>
</dbReference>
<evidence type="ECO:0000256" key="7">
    <source>
        <dbReference type="ARBA" id="ARBA00022989"/>
    </source>
</evidence>
<dbReference type="GO" id="GO:0009306">
    <property type="term" value="P:protein secretion"/>
    <property type="evidence" value="ECO:0007669"/>
    <property type="project" value="InterPro"/>
</dbReference>
<dbReference type="FunFam" id="1.20.81.30:FF:000001">
    <property type="entry name" value="Type II secretion system protein F"/>
    <property type="match status" value="2"/>
</dbReference>
<evidence type="ECO:0000256" key="10">
    <source>
        <dbReference type="SAM" id="Phobius"/>
    </source>
</evidence>
<accession>A0A0A1ZHH0</accession>
<dbReference type="PRINTS" id="PR00812">
    <property type="entry name" value="BCTERIALGSPF"/>
</dbReference>
<evidence type="ECO:0000313" key="13">
    <source>
        <dbReference type="Proteomes" id="UP000030598"/>
    </source>
</evidence>
<dbReference type="InterPro" id="IPR003004">
    <property type="entry name" value="GspF/PilC"/>
</dbReference>
<keyword evidence="5" id="KW-0997">Cell inner membrane</keyword>
<protein>
    <submittedName>
        <fullName evidence="12">Type II secretory pathway</fullName>
    </submittedName>
</protein>
<dbReference type="AlphaFoldDB" id="A0A0A1ZHH0"/>
<dbReference type="PROSITE" id="PS00874">
    <property type="entry name" value="T2SP_F"/>
    <property type="match status" value="1"/>
</dbReference>
<organism evidence="12 13">
    <name type="scientific">Prochlorococcus marinus str. GP2</name>
    <dbReference type="NCBI Taxonomy" id="59925"/>
    <lineage>
        <taxon>Bacteria</taxon>
        <taxon>Bacillati</taxon>
        <taxon>Cyanobacteriota</taxon>
        <taxon>Cyanophyceae</taxon>
        <taxon>Synechococcales</taxon>
        <taxon>Prochlorococcaceae</taxon>
        <taxon>Prochlorococcus</taxon>
    </lineage>
</organism>
<evidence type="ECO:0000256" key="6">
    <source>
        <dbReference type="ARBA" id="ARBA00022692"/>
    </source>
</evidence>
<dbReference type="eggNOG" id="COG1459">
    <property type="taxonomic scope" value="Bacteria"/>
</dbReference>
<keyword evidence="7 10" id="KW-1133">Transmembrane helix</keyword>
<keyword evidence="3 9" id="KW-0813">Transport</keyword>
<dbReference type="RefSeq" id="WP_082303026.1">
    <property type="nucleotide sequence ID" value="NZ_CP138934.1"/>
</dbReference>
<reference evidence="13" key="1">
    <citation type="journal article" date="2014" name="Sci. Data">
        <title>Genomes of diverse isolates of the marine cyanobacterium Prochlorococcus.</title>
        <authorList>
            <person name="Biller S."/>
            <person name="Berube P."/>
            <person name="Thompson J."/>
            <person name="Kelly L."/>
            <person name="Roggensack S."/>
            <person name="Awad L."/>
            <person name="Roache-Johnson K."/>
            <person name="Ding H."/>
            <person name="Giovannoni S.J."/>
            <person name="Moore L.R."/>
            <person name="Chisholm S.W."/>
        </authorList>
    </citation>
    <scope>NUCLEOTIDE SEQUENCE [LARGE SCALE GENOMIC DNA]</scope>
    <source>
        <strain evidence="13">GP2</strain>
    </source>
</reference>
<evidence type="ECO:0000256" key="2">
    <source>
        <dbReference type="ARBA" id="ARBA00005745"/>
    </source>
</evidence>
<comment type="caution">
    <text evidence="12">The sequence shown here is derived from an EMBL/GenBank/DDBJ whole genome shotgun (WGS) entry which is preliminary data.</text>
</comment>
<dbReference type="OrthoDB" id="9805682at2"/>
<evidence type="ECO:0000259" key="11">
    <source>
        <dbReference type="Pfam" id="PF00482"/>
    </source>
</evidence>
<comment type="similarity">
    <text evidence="2 9">Belongs to the GSP F family.</text>
</comment>
<dbReference type="STRING" id="59925.EU91_0671"/>
<evidence type="ECO:0000313" key="12">
    <source>
        <dbReference type="EMBL" id="KGF87639.1"/>
    </source>
</evidence>
<evidence type="ECO:0000256" key="3">
    <source>
        <dbReference type="ARBA" id="ARBA00022448"/>
    </source>
</evidence>
<evidence type="ECO:0000256" key="5">
    <source>
        <dbReference type="ARBA" id="ARBA00022519"/>
    </source>
</evidence>
<dbReference type="EMBL" id="JNAH01000004">
    <property type="protein sequence ID" value="KGF87639.1"/>
    <property type="molecule type" value="Genomic_DNA"/>
</dbReference>
<feature type="transmembrane region" description="Helical" evidence="10">
    <location>
        <begin position="150"/>
        <end position="173"/>
    </location>
</feature>
<evidence type="ECO:0000256" key="8">
    <source>
        <dbReference type="ARBA" id="ARBA00023136"/>
    </source>
</evidence>
<sequence>MAEYGKSIVETNSIQRTPPIKVFGIVFGEESYLDYPPNTKLKVPQNDLLVFFRQMAVMLKSGVPLSQGLELLAENMTNKEFGACIFDISKKLNSGEELSSCLNSYPRIFAPITIGLIEAGEAGGILSEVLDRLALLLEAQSKIKGQITGALIYPIAILVLAVTISLALLIFIVPTFDEMFKGMGAELPALTGFMLTLSKFVTSPTFAIGAPIIIFIVLYLFKTSYASQQGREFFDRLILKVPLFGDLILKSELASMSDTLSTLINSGIPLVEGLERCINASNNEIIKIALRRAISLVTQGQELSVSLSNAKVIPRLLISMIKIGEETGALSFMLENLSNFYKREVEEAVTVLTKAMEPMVIFVVAAIVGTIVISLYLPMFDLINQMG</sequence>
<dbReference type="Proteomes" id="UP000030598">
    <property type="component" value="Unassembled WGS sequence"/>
</dbReference>
<keyword evidence="4" id="KW-1003">Cell membrane</keyword>
<dbReference type="PANTHER" id="PTHR30012:SF0">
    <property type="entry name" value="TYPE II SECRETION SYSTEM PROTEIN F-RELATED"/>
    <property type="match status" value="1"/>
</dbReference>
<feature type="transmembrane region" description="Helical" evidence="10">
    <location>
        <begin position="359"/>
        <end position="377"/>
    </location>
</feature>